<proteinExistence type="predicted"/>
<dbReference type="GeneID" id="77945409"/>
<keyword evidence="2" id="KW-1185">Reference proteome</keyword>
<protein>
    <submittedName>
        <fullName evidence="1">Uncharacterized protein</fullName>
    </submittedName>
</protein>
<name>A0A6G8R647_9CAUD</name>
<accession>A0A6G8R647</accession>
<evidence type="ECO:0000313" key="1">
    <source>
        <dbReference type="EMBL" id="QIN96875.1"/>
    </source>
</evidence>
<dbReference type="KEGG" id="vg:77945409"/>
<evidence type="ECO:0000313" key="2">
    <source>
        <dbReference type="Proteomes" id="UP000502617"/>
    </source>
</evidence>
<dbReference type="EMBL" id="MT162466">
    <property type="protein sequence ID" value="QIN96875.1"/>
    <property type="molecule type" value="Genomic_DNA"/>
</dbReference>
<reference evidence="1 2" key="1">
    <citation type="submission" date="2020-03" db="EMBL/GenBank/DDBJ databases">
        <title>The Isolation and Genome Sequence of a Novel Cyanophage S-N03 from the Huanghai Sea, China.</title>
        <authorList>
            <person name="Jiang T."/>
        </authorList>
    </citation>
    <scope>NUCLEOTIDE SEQUENCE [LARGE SCALE GENOMIC DNA]</scope>
</reference>
<dbReference type="RefSeq" id="YP_010669255.1">
    <property type="nucleotide sequence ID" value="NC_070959.1"/>
</dbReference>
<dbReference type="Proteomes" id="UP000502617">
    <property type="component" value="Segment"/>
</dbReference>
<organism evidence="1 2">
    <name type="scientific">Synechococcus phage S-N03</name>
    <dbReference type="NCBI Taxonomy" id="2718943"/>
    <lineage>
        <taxon>Viruses</taxon>
        <taxon>Duplodnaviria</taxon>
        <taxon>Heunggongvirae</taxon>
        <taxon>Uroviricota</taxon>
        <taxon>Caudoviricetes</taxon>
        <taxon>Pantevenvirales</taxon>
        <taxon>Kyanoviridae</taxon>
        <taxon>Huanghaivirus</taxon>
        <taxon>Huanghaivirus snothree</taxon>
    </lineage>
</organism>
<sequence>MASINFPSSPTQGQSYTENGQTWYYDGVKWVSGGTFGQSALTPMYQQGTWAPTLTLGSATVYENRWTRIGNQVTVYCALGSFTDTTSNAAIAVEGMPYQVTGKAVGSAIVNKAVTSNNVQVDHVYIESETTLQFINSGANDTDNWRNLLHSGMGSNNCDIWFTITYITNDTTWAPAAGATVS</sequence>